<evidence type="ECO:0000256" key="1">
    <source>
        <dbReference type="SAM" id="MobiDB-lite"/>
    </source>
</evidence>
<feature type="region of interest" description="Disordered" evidence="1">
    <location>
        <begin position="275"/>
        <end position="297"/>
    </location>
</feature>
<feature type="compositionally biased region" description="Polar residues" evidence="1">
    <location>
        <begin position="469"/>
        <end position="487"/>
    </location>
</feature>
<evidence type="ECO:0000313" key="4">
    <source>
        <dbReference type="EMBL" id="ERN06424.1"/>
    </source>
</evidence>
<sequence>MHAKIMLRQGRKAPTVGTHPYTDCRKSEHVMMLEMKKKGLISEEDASLLLQRYTATTILALLQEVAQFAGPKVDWNVLVKKTSTGISNAREYQMLWRHLAYRTALAEKLEDDAEPMDDDSDLEFEVEASPTPSNEALAEATACVKVLIASSDPGPSNRTIIEAPLTINVPNNAQTLPAQSENRNSSCTGQGTNITVPVSVQKQPLPTVTSAEGLNSNGVAGLPRRKRKPWTSEEDKELIAAVQKCGEGNWANILKGDFKHDRTASQLSQRWSIIKKKQANSDSKVGGSSNSSALTEAQQATRQAVSIALNMPISSNTLSSGGSGTFSSIVRPPAPLFSQVPQQGPDQAHRGPSKARPPAKKATPTQGQAQMKPTNGPNPLVQAAAVAAGARIAPASTVASLLKAAQSGNVVHFGPPKPLAGPSGPVKLSGTRPASGINGTTMFTGPRPANVHYITTSDNPTPPVYTGMTPTFQRPNGSGRGRTQTRPMNADMGPVGLGSARMVSIGSSSTSGVGEGVKGEECVKVGLAEELKETPTEKNQSMIESTSMESSGDLERDLTKEQIQPAIQNVGMGNNSGIAEIDLAKEKSTLAIKVLVAEENSGNVERGSGQVQSQPLIENAGDTEREKPDMVIEQNQVVKRLRTEKSGSVESGKIDCVDSGG</sequence>
<dbReference type="PANTHER" id="PTHR47206:SF1">
    <property type="entry name" value="HOMEODOMAIN-LIKE SUPERFAMILY PROTEIN"/>
    <property type="match status" value="1"/>
</dbReference>
<keyword evidence="5" id="KW-1185">Reference proteome</keyword>
<dbReference type="CDD" id="cd11660">
    <property type="entry name" value="SANT_TRF"/>
    <property type="match status" value="1"/>
</dbReference>
<feature type="region of interest" description="Disordered" evidence="1">
    <location>
        <begin position="208"/>
        <end position="233"/>
    </location>
</feature>
<name>W1PFC1_AMBTC</name>
<dbReference type="HOGENOM" id="CLU_017638_2_0_1"/>
<dbReference type="SUPFAM" id="SSF46689">
    <property type="entry name" value="Homeodomain-like"/>
    <property type="match status" value="1"/>
</dbReference>
<feature type="domain" description="Myb-like" evidence="2">
    <location>
        <begin position="222"/>
        <end position="275"/>
    </location>
</feature>
<evidence type="ECO:0000259" key="3">
    <source>
        <dbReference type="PROSITE" id="PS51294"/>
    </source>
</evidence>
<evidence type="ECO:0000259" key="2">
    <source>
        <dbReference type="PROSITE" id="PS50090"/>
    </source>
</evidence>
<dbReference type="SMART" id="SM00717">
    <property type="entry name" value="SANT"/>
    <property type="match status" value="1"/>
</dbReference>
<feature type="region of interest" description="Disordered" evidence="1">
    <location>
        <begin position="469"/>
        <end position="489"/>
    </location>
</feature>
<protein>
    <submittedName>
        <fullName evidence="4">Uncharacterized protein</fullName>
    </submittedName>
</protein>
<dbReference type="Gene3D" id="1.10.10.60">
    <property type="entry name" value="Homeodomain-like"/>
    <property type="match status" value="1"/>
</dbReference>
<dbReference type="AlphaFoldDB" id="W1PFC1"/>
<feature type="compositionally biased region" description="Low complexity" evidence="1">
    <location>
        <begin position="280"/>
        <end position="292"/>
    </location>
</feature>
<dbReference type="Gramene" id="ERN06424">
    <property type="protein sequence ID" value="ERN06424"/>
    <property type="gene ID" value="AMTR_s00016p00255950"/>
</dbReference>
<dbReference type="EMBL" id="KI393908">
    <property type="protein sequence ID" value="ERN06424.1"/>
    <property type="molecule type" value="Genomic_DNA"/>
</dbReference>
<dbReference type="PANTHER" id="PTHR47206">
    <property type="entry name" value="HOMEODOMAIN-LIKE SUPERFAMILY PROTEIN"/>
    <property type="match status" value="1"/>
</dbReference>
<feature type="domain" description="HTH myb-type" evidence="3">
    <location>
        <begin position="222"/>
        <end position="279"/>
    </location>
</feature>
<dbReference type="Pfam" id="PF00249">
    <property type="entry name" value="Myb_DNA-binding"/>
    <property type="match status" value="1"/>
</dbReference>
<reference evidence="5" key="1">
    <citation type="journal article" date="2013" name="Science">
        <title>The Amborella genome and the evolution of flowering plants.</title>
        <authorList>
            <consortium name="Amborella Genome Project"/>
        </authorList>
    </citation>
    <scope>NUCLEOTIDE SEQUENCE [LARGE SCALE GENOMIC DNA]</scope>
</reference>
<dbReference type="InterPro" id="IPR009057">
    <property type="entry name" value="Homeodomain-like_sf"/>
</dbReference>
<feature type="compositionally biased region" description="Polar residues" evidence="1">
    <location>
        <begin position="363"/>
        <end position="377"/>
    </location>
</feature>
<organism evidence="4 5">
    <name type="scientific">Amborella trichopoda</name>
    <dbReference type="NCBI Taxonomy" id="13333"/>
    <lineage>
        <taxon>Eukaryota</taxon>
        <taxon>Viridiplantae</taxon>
        <taxon>Streptophyta</taxon>
        <taxon>Embryophyta</taxon>
        <taxon>Tracheophyta</taxon>
        <taxon>Spermatophyta</taxon>
        <taxon>Magnoliopsida</taxon>
        <taxon>Amborellales</taxon>
        <taxon>Amborellaceae</taxon>
        <taxon>Amborella</taxon>
    </lineage>
</organism>
<feature type="region of interest" description="Disordered" evidence="1">
    <location>
        <begin position="320"/>
        <end position="378"/>
    </location>
</feature>
<dbReference type="PROSITE" id="PS51294">
    <property type="entry name" value="HTH_MYB"/>
    <property type="match status" value="1"/>
</dbReference>
<dbReference type="InterPro" id="IPR001005">
    <property type="entry name" value="SANT/Myb"/>
</dbReference>
<dbReference type="InterPro" id="IPR017930">
    <property type="entry name" value="Myb_dom"/>
</dbReference>
<dbReference type="Proteomes" id="UP000017836">
    <property type="component" value="Unassembled WGS sequence"/>
</dbReference>
<dbReference type="PROSITE" id="PS50090">
    <property type="entry name" value="MYB_LIKE"/>
    <property type="match status" value="1"/>
</dbReference>
<evidence type="ECO:0000313" key="5">
    <source>
        <dbReference type="Proteomes" id="UP000017836"/>
    </source>
</evidence>
<proteinExistence type="predicted"/>
<dbReference type="eggNOG" id="ENOG502QQVU">
    <property type="taxonomic scope" value="Eukaryota"/>
</dbReference>
<feature type="compositionally biased region" description="Polar residues" evidence="1">
    <location>
        <begin position="208"/>
        <end position="218"/>
    </location>
</feature>
<gene>
    <name evidence="4" type="ORF">AMTR_s00016p00255950</name>
</gene>
<feature type="region of interest" description="Disordered" evidence="1">
    <location>
        <begin position="1"/>
        <end position="21"/>
    </location>
</feature>
<feature type="region of interest" description="Disordered" evidence="1">
    <location>
        <begin position="602"/>
        <end position="628"/>
    </location>
</feature>
<accession>W1PFC1</accession>
<dbReference type="GO" id="GO:0000976">
    <property type="term" value="F:transcription cis-regulatory region binding"/>
    <property type="evidence" value="ECO:0000318"/>
    <property type="project" value="GO_Central"/>
</dbReference>
<feature type="compositionally biased region" description="Basic residues" evidence="1">
    <location>
        <begin position="1"/>
        <end position="11"/>
    </location>
</feature>